<evidence type="ECO:0000256" key="4">
    <source>
        <dbReference type="ARBA" id="ARBA00023125"/>
    </source>
</evidence>
<keyword evidence="3" id="KW-0731">Sigma factor</keyword>
<proteinExistence type="inferred from homology"/>
<dbReference type="CDD" id="cd06171">
    <property type="entry name" value="Sigma70_r4"/>
    <property type="match status" value="1"/>
</dbReference>
<comment type="caution">
    <text evidence="9">The sequence shown here is derived from an EMBL/GenBank/DDBJ whole genome shotgun (WGS) entry which is preliminary data.</text>
</comment>
<evidence type="ECO:0000313" key="10">
    <source>
        <dbReference type="Proteomes" id="UP000027647"/>
    </source>
</evidence>
<organism evidence="9 10">
    <name type="scientific">Erythrobacter longus</name>
    <dbReference type="NCBI Taxonomy" id="1044"/>
    <lineage>
        <taxon>Bacteria</taxon>
        <taxon>Pseudomonadati</taxon>
        <taxon>Pseudomonadota</taxon>
        <taxon>Alphaproteobacteria</taxon>
        <taxon>Sphingomonadales</taxon>
        <taxon>Erythrobacteraceae</taxon>
        <taxon>Erythrobacter/Porphyrobacter group</taxon>
        <taxon>Erythrobacter</taxon>
    </lineage>
</organism>
<dbReference type="Pfam" id="PF08281">
    <property type="entry name" value="Sigma70_r4_2"/>
    <property type="match status" value="1"/>
</dbReference>
<dbReference type="InterPro" id="IPR014284">
    <property type="entry name" value="RNA_pol_sigma-70_dom"/>
</dbReference>
<dbReference type="RefSeq" id="WP_051699014.1">
    <property type="nucleotide sequence ID" value="NZ_JMIW01000002.1"/>
</dbReference>
<dbReference type="SUPFAM" id="SSF88659">
    <property type="entry name" value="Sigma3 and sigma4 domains of RNA polymerase sigma factors"/>
    <property type="match status" value="1"/>
</dbReference>
<dbReference type="AlphaFoldDB" id="A0A074MFU7"/>
<dbReference type="InterPro" id="IPR036388">
    <property type="entry name" value="WH-like_DNA-bd_sf"/>
</dbReference>
<keyword evidence="5" id="KW-0804">Transcription</keyword>
<dbReference type="Gene3D" id="1.10.10.10">
    <property type="entry name" value="Winged helix-like DNA-binding domain superfamily/Winged helix DNA-binding domain"/>
    <property type="match status" value="1"/>
</dbReference>
<dbReference type="InterPro" id="IPR013324">
    <property type="entry name" value="RNA_pol_sigma_r3/r4-like"/>
</dbReference>
<protein>
    <recommendedName>
        <fullName evidence="11">RNA polymerase sigma factor</fullName>
    </recommendedName>
</protein>
<name>A0A074MFU7_ERYLO</name>
<evidence type="ECO:0000256" key="3">
    <source>
        <dbReference type="ARBA" id="ARBA00023082"/>
    </source>
</evidence>
<evidence type="ECO:0000259" key="8">
    <source>
        <dbReference type="Pfam" id="PF08281"/>
    </source>
</evidence>
<dbReference type="STRING" id="1044.EH31_06725"/>
<keyword evidence="10" id="KW-1185">Reference proteome</keyword>
<dbReference type="eggNOG" id="COG1595">
    <property type="taxonomic scope" value="Bacteria"/>
</dbReference>
<dbReference type="OrthoDB" id="9794372at2"/>
<evidence type="ECO:0000256" key="6">
    <source>
        <dbReference type="SAM" id="MobiDB-lite"/>
    </source>
</evidence>
<feature type="region of interest" description="Disordered" evidence="6">
    <location>
        <begin position="1"/>
        <end position="23"/>
    </location>
</feature>
<dbReference type="EMBL" id="JMIW01000002">
    <property type="protein sequence ID" value="KEO90728.1"/>
    <property type="molecule type" value="Genomic_DNA"/>
</dbReference>
<dbReference type="PANTHER" id="PTHR43133:SF8">
    <property type="entry name" value="RNA POLYMERASE SIGMA FACTOR HI_1459-RELATED"/>
    <property type="match status" value="1"/>
</dbReference>
<gene>
    <name evidence="9" type="ORF">EH31_06725</name>
</gene>
<dbReference type="Gene3D" id="1.10.1740.10">
    <property type="match status" value="1"/>
</dbReference>
<evidence type="ECO:0000313" key="9">
    <source>
        <dbReference type="EMBL" id="KEO90728.1"/>
    </source>
</evidence>
<dbReference type="InterPro" id="IPR007627">
    <property type="entry name" value="RNA_pol_sigma70_r2"/>
</dbReference>
<comment type="similarity">
    <text evidence="1">Belongs to the sigma-70 factor family. ECF subfamily.</text>
</comment>
<dbReference type="InterPro" id="IPR039425">
    <property type="entry name" value="RNA_pol_sigma-70-like"/>
</dbReference>
<evidence type="ECO:0000256" key="2">
    <source>
        <dbReference type="ARBA" id="ARBA00023015"/>
    </source>
</evidence>
<dbReference type="PANTHER" id="PTHR43133">
    <property type="entry name" value="RNA POLYMERASE ECF-TYPE SIGMA FACTO"/>
    <property type="match status" value="1"/>
</dbReference>
<dbReference type="GO" id="GO:0006352">
    <property type="term" value="P:DNA-templated transcription initiation"/>
    <property type="evidence" value="ECO:0007669"/>
    <property type="project" value="InterPro"/>
</dbReference>
<evidence type="ECO:0008006" key="11">
    <source>
        <dbReference type="Google" id="ProtNLM"/>
    </source>
</evidence>
<dbReference type="Proteomes" id="UP000027647">
    <property type="component" value="Unassembled WGS sequence"/>
</dbReference>
<accession>A0A074MFU7</accession>
<reference evidence="9 10" key="1">
    <citation type="submission" date="2014-04" db="EMBL/GenBank/DDBJ databases">
        <title>A comprehensive comparison of genomes of Erythrobacter spp. strains.</title>
        <authorList>
            <person name="Zheng Q."/>
        </authorList>
    </citation>
    <scope>NUCLEOTIDE SEQUENCE [LARGE SCALE GENOMIC DNA]</scope>
    <source>
        <strain evidence="9 10">DSM 6997</strain>
    </source>
</reference>
<keyword evidence="4" id="KW-0238">DNA-binding</keyword>
<feature type="domain" description="RNA polymerase sigma-70 region 2" evidence="7">
    <location>
        <begin position="45"/>
        <end position="114"/>
    </location>
</feature>
<dbReference type="Pfam" id="PF04542">
    <property type="entry name" value="Sigma70_r2"/>
    <property type="match status" value="1"/>
</dbReference>
<keyword evidence="2" id="KW-0805">Transcription regulation</keyword>
<dbReference type="GO" id="GO:0016987">
    <property type="term" value="F:sigma factor activity"/>
    <property type="evidence" value="ECO:0007669"/>
    <property type="project" value="UniProtKB-KW"/>
</dbReference>
<dbReference type="InterPro" id="IPR013249">
    <property type="entry name" value="RNA_pol_sigma70_r4_t2"/>
</dbReference>
<evidence type="ECO:0000259" key="7">
    <source>
        <dbReference type="Pfam" id="PF04542"/>
    </source>
</evidence>
<dbReference type="SUPFAM" id="SSF88946">
    <property type="entry name" value="Sigma2 domain of RNA polymerase sigma factors"/>
    <property type="match status" value="1"/>
</dbReference>
<sequence>MTGEQTSPDCEPSGRHSATQSAARDAGLVAQIAKREEAAFREVIVEHSPILHRIAYRMIGEAQEAEDIVQEAMLRLWDNAPKLSQNAQGSINLGAWLKRVTVNLALDRIRLAKRIAGNEVPEQEDGAPLSDARIVESEQVSLARAMITQLPENQRAAIVLTYYEEMPNSEAAEAMDLNIKAFESLLYRARTALRNAYEAHEQGDAR</sequence>
<feature type="domain" description="RNA polymerase sigma factor 70 region 4 type 2" evidence="8">
    <location>
        <begin position="144"/>
        <end position="193"/>
    </location>
</feature>
<evidence type="ECO:0000256" key="5">
    <source>
        <dbReference type="ARBA" id="ARBA00023163"/>
    </source>
</evidence>
<evidence type="ECO:0000256" key="1">
    <source>
        <dbReference type="ARBA" id="ARBA00010641"/>
    </source>
</evidence>
<dbReference type="GO" id="GO:0003677">
    <property type="term" value="F:DNA binding"/>
    <property type="evidence" value="ECO:0007669"/>
    <property type="project" value="UniProtKB-KW"/>
</dbReference>
<dbReference type="NCBIfam" id="TIGR02937">
    <property type="entry name" value="sigma70-ECF"/>
    <property type="match status" value="1"/>
</dbReference>
<dbReference type="InterPro" id="IPR013325">
    <property type="entry name" value="RNA_pol_sigma_r2"/>
</dbReference>